<feature type="transmembrane region" description="Helical" evidence="2">
    <location>
        <begin position="7"/>
        <end position="25"/>
    </location>
</feature>
<dbReference type="InterPro" id="IPR014529">
    <property type="entry name" value="UCP026631"/>
</dbReference>
<feature type="compositionally biased region" description="Low complexity" evidence="1">
    <location>
        <begin position="529"/>
        <end position="540"/>
    </location>
</feature>
<gene>
    <name evidence="4" type="ORF">FVP60_10255</name>
</gene>
<keyword evidence="2" id="KW-0472">Membrane</keyword>
<sequence length="540" mass="58078">MHPLTPLLQGGIVLIVLFGVVISNMQGRIVSFLFPRDEVDEYAEVFNGDPVDWVLANNLWLAALGVIAGLLVLFIGWFYLSWRFHKFRISEADVEVVQGILFRKHRRAPLDRVQGVNLTRPFLARLIGLAKLEVVGAGNDANVPLEYLTTSNAELVRADILRLASGARAARAARTGVPAPRSHLLDTFGAGVTGLVSGAETPVAEPASVVSIPTGRLVGSTLISTSTIGLLLLAGLIFIVVNATDQPWMLFSLVPTFLAIAGVNLSQLLKSLRYSIAPTPDGVRVVFGLTTTVTEILPPGRVHALAVTQSLLWRPFGWYRVRLIRLSGKNINQGQVDQFTVALPVGKRADVEKVLALLMPDVAPSDWAYAFEHGAGRPLAGDPFTVTPKRAWFIRPLSFKRNGFLMHPRAIMLRRGQLWRSLAIFPLARVQSVAMTQGPIDRMVGVGTLQVNTVMGSFTGNLGAVDRDALLTVWAQAEAGILAAGNEDHTHRWGSTSAAGEQASAAGEQQAAEPRAAEPEAADPRAAEPETAAAEPGPQA</sequence>
<dbReference type="EMBL" id="VRSW01000003">
    <property type="protein sequence ID" value="TXK04216.1"/>
    <property type="molecule type" value="Genomic_DNA"/>
</dbReference>
<keyword evidence="5" id="KW-1185">Reference proteome</keyword>
<evidence type="ECO:0000256" key="1">
    <source>
        <dbReference type="SAM" id="MobiDB-lite"/>
    </source>
</evidence>
<dbReference type="PANTHER" id="PTHR34473:SF2">
    <property type="entry name" value="UPF0699 TRANSMEMBRANE PROTEIN YDBT"/>
    <property type="match status" value="1"/>
</dbReference>
<dbReference type="Proteomes" id="UP000321196">
    <property type="component" value="Unassembled WGS sequence"/>
</dbReference>
<comment type="caution">
    <text evidence="4">The sequence shown here is derived from an EMBL/GenBank/DDBJ whole genome shotgun (WGS) entry which is preliminary data.</text>
</comment>
<feature type="transmembrane region" description="Helical" evidence="2">
    <location>
        <begin position="217"/>
        <end position="241"/>
    </location>
</feature>
<feature type="domain" description="YdbS-like PH" evidence="3">
    <location>
        <begin position="404"/>
        <end position="457"/>
    </location>
</feature>
<feature type="compositionally biased region" description="Basic and acidic residues" evidence="1">
    <location>
        <begin position="515"/>
        <end position="528"/>
    </location>
</feature>
<dbReference type="InterPro" id="IPR005182">
    <property type="entry name" value="YdbS-like_PH"/>
</dbReference>
<evidence type="ECO:0000313" key="5">
    <source>
        <dbReference type="Proteomes" id="UP000321196"/>
    </source>
</evidence>
<accession>A0A5C8HLP1</accession>
<proteinExistence type="predicted"/>
<protein>
    <submittedName>
        <fullName evidence="4">PH domain-containing protein</fullName>
    </submittedName>
</protein>
<feature type="transmembrane region" description="Helical" evidence="2">
    <location>
        <begin position="247"/>
        <end position="265"/>
    </location>
</feature>
<evidence type="ECO:0000256" key="2">
    <source>
        <dbReference type="SAM" id="Phobius"/>
    </source>
</evidence>
<reference evidence="4 5" key="1">
    <citation type="submission" date="2019-08" db="EMBL/GenBank/DDBJ databases">
        <authorList>
            <person name="Dong K."/>
        </authorList>
    </citation>
    <scope>NUCLEOTIDE SEQUENCE [LARGE SCALE GENOMIC DNA]</scope>
    <source>
        <strain evidence="4 5">M4-8</strain>
    </source>
</reference>
<dbReference type="Pfam" id="PF03703">
    <property type="entry name" value="bPH_2"/>
    <property type="match status" value="2"/>
</dbReference>
<feature type="transmembrane region" description="Helical" evidence="2">
    <location>
        <begin position="59"/>
        <end position="80"/>
    </location>
</feature>
<feature type="region of interest" description="Disordered" evidence="1">
    <location>
        <begin position="489"/>
        <end position="540"/>
    </location>
</feature>
<dbReference type="AlphaFoldDB" id="A0A5C8HLP1"/>
<evidence type="ECO:0000259" key="3">
    <source>
        <dbReference type="Pfam" id="PF03703"/>
    </source>
</evidence>
<name>A0A5C8HLP1_9MICO</name>
<feature type="compositionally biased region" description="Low complexity" evidence="1">
    <location>
        <begin position="494"/>
        <end position="514"/>
    </location>
</feature>
<evidence type="ECO:0000313" key="4">
    <source>
        <dbReference type="EMBL" id="TXK04216.1"/>
    </source>
</evidence>
<keyword evidence="2" id="KW-1133">Transmembrane helix</keyword>
<dbReference type="OrthoDB" id="3190163at2"/>
<keyword evidence="2" id="KW-0812">Transmembrane</keyword>
<dbReference type="PIRSF" id="PIRSF026631">
    <property type="entry name" value="UCP026631"/>
    <property type="match status" value="1"/>
</dbReference>
<organism evidence="4 5">
    <name type="scientific">Microbacterium mitrae</name>
    <dbReference type="NCBI Taxonomy" id="664640"/>
    <lineage>
        <taxon>Bacteria</taxon>
        <taxon>Bacillati</taxon>
        <taxon>Actinomycetota</taxon>
        <taxon>Actinomycetes</taxon>
        <taxon>Micrococcales</taxon>
        <taxon>Microbacteriaceae</taxon>
        <taxon>Microbacterium</taxon>
    </lineage>
</organism>
<dbReference type="PANTHER" id="PTHR34473">
    <property type="entry name" value="UPF0699 TRANSMEMBRANE PROTEIN YDBS"/>
    <property type="match status" value="1"/>
</dbReference>
<feature type="domain" description="YdbS-like PH" evidence="3">
    <location>
        <begin position="82"/>
        <end position="158"/>
    </location>
</feature>